<comment type="caution">
    <text evidence="4">The sequence shown here is derived from an EMBL/GenBank/DDBJ whole genome shotgun (WGS) entry which is preliminary data.</text>
</comment>
<evidence type="ECO:0000256" key="2">
    <source>
        <dbReference type="RuleBase" id="RU004328"/>
    </source>
</evidence>
<dbReference type="AlphaFoldDB" id="A0A2S6H7H3"/>
<dbReference type="SUPFAM" id="SSF55895">
    <property type="entry name" value="Ribonuclease Rh-like"/>
    <property type="match status" value="1"/>
</dbReference>
<dbReference type="PANTHER" id="PTHR11240">
    <property type="entry name" value="RIBONUCLEASE T2"/>
    <property type="match status" value="1"/>
</dbReference>
<dbReference type="GO" id="GO:0003723">
    <property type="term" value="F:RNA binding"/>
    <property type="evidence" value="ECO:0007669"/>
    <property type="project" value="InterPro"/>
</dbReference>
<dbReference type="EMBL" id="PTIZ01000014">
    <property type="protein sequence ID" value="PPK73442.1"/>
    <property type="molecule type" value="Genomic_DNA"/>
</dbReference>
<keyword evidence="3" id="KW-0732">Signal</keyword>
<dbReference type="PROSITE" id="PS00530">
    <property type="entry name" value="RNASE_T2_1"/>
    <property type="match status" value="1"/>
</dbReference>
<evidence type="ECO:0000313" key="4">
    <source>
        <dbReference type="EMBL" id="PPK73442.1"/>
    </source>
</evidence>
<dbReference type="GO" id="GO:0006401">
    <property type="term" value="P:RNA catabolic process"/>
    <property type="evidence" value="ECO:0007669"/>
    <property type="project" value="UniProtKB-ARBA"/>
</dbReference>
<dbReference type="InterPro" id="IPR018188">
    <property type="entry name" value="RNase_T2_His_AS_1"/>
</dbReference>
<sequence length="210" mass="23248">MSYTKTIGKAALALILGWSLPVYADGQPGQFDYYLLTLSWSPEHCAEVPSDKLQCDGGKQYGFVVHGLWPQYNKGYPDSCSTTPAVPETVVQEMLPIMPSEKLIQHEWEKHGTCSGEKVGEYFGLIKSAFQTIKIPDAFANPGRQVNTSAAQIRKQFKDSNPNVQMAVACKGEYLQEVRLCFDKAMHPKTCSSGVRDHCPASTVIMRPVN</sequence>
<feature type="chain" id="PRO_5015479669" evidence="3">
    <location>
        <begin position="25"/>
        <end position="210"/>
    </location>
</feature>
<dbReference type="GO" id="GO:0033897">
    <property type="term" value="F:ribonuclease T2 activity"/>
    <property type="evidence" value="ECO:0007669"/>
    <property type="project" value="InterPro"/>
</dbReference>
<dbReference type="PANTHER" id="PTHR11240:SF22">
    <property type="entry name" value="RIBONUCLEASE T2"/>
    <property type="match status" value="1"/>
</dbReference>
<reference evidence="4 5" key="1">
    <citation type="submission" date="2018-02" db="EMBL/GenBank/DDBJ databases">
        <title>Subsurface microbial communities from deep shales in Ohio and West Virginia, USA.</title>
        <authorList>
            <person name="Wrighton K."/>
        </authorList>
    </citation>
    <scope>NUCLEOTIDE SEQUENCE [LARGE SCALE GENOMIC DNA]</scope>
    <source>
        <strain evidence="4 5">OWC-DMM</strain>
    </source>
</reference>
<dbReference type="PROSITE" id="PS00531">
    <property type="entry name" value="RNASE_T2_2"/>
    <property type="match status" value="1"/>
</dbReference>
<feature type="signal peptide" evidence="3">
    <location>
        <begin position="1"/>
        <end position="24"/>
    </location>
</feature>
<evidence type="ECO:0000256" key="1">
    <source>
        <dbReference type="ARBA" id="ARBA00007469"/>
    </source>
</evidence>
<dbReference type="InterPro" id="IPR039378">
    <property type="entry name" value="RNase_T2_prok"/>
</dbReference>
<protein>
    <submittedName>
        <fullName evidence="4">Ribonuclease T2</fullName>
    </submittedName>
</protein>
<dbReference type="Pfam" id="PF00445">
    <property type="entry name" value="Ribonuclease_T2"/>
    <property type="match status" value="1"/>
</dbReference>
<organism evidence="4 5">
    <name type="scientific">Methylobacter tundripaludum</name>
    <dbReference type="NCBI Taxonomy" id="173365"/>
    <lineage>
        <taxon>Bacteria</taxon>
        <taxon>Pseudomonadati</taxon>
        <taxon>Pseudomonadota</taxon>
        <taxon>Gammaproteobacteria</taxon>
        <taxon>Methylococcales</taxon>
        <taxon>Methylococcaceae</taxon>
        <taxon>Methylobacter</taxon>
    </lineage>
</organism>
<dbReference type="InterPro" id="IPR033130">
    <property type="entry name" value="RNase_T2_His_AS_2"/>
</dbReference>
<dbReference type="Gene3D" id="3.90.730.10">
    <property type="entry name" value="Ribonuclease T2-like"/>
    <property type="match status" value="1"/>
</dbReference>
<comment type="similarity">
    <text evidence="1 2">Belongs to the RNase T2 family.</text>
</comment>
<name>A0A2S6H7H3_9GAMM</name>
<gene>
    <name evidence="4" type="ORF">B0F87_11439</name>
</gene>
<dbReference type="InterPro" id="IPR036430">
    <property type="entry name" value="RNase_T2-like_sf"/>
</dbReference>
<accession>A0A2S6H7H3</accession>
<proteinExistence type="inferred from homology"/>
<dbReference type="Proteomes" id="UP000240010">
    <property type="component" value="Unassembled WGS sequence"/>
</dbReference>
<dbReference type="InterPro" id="IPR001568">
    <property type="entry name" value="RNase_T2-like"/>
</dbReference>
<evidence type="ECO:0000313" key="5">
    <source>
        <dbReference type="Proteomes" id="UP000240010"/>
    </source>
</evidence>
<dbReference type="CDD" id="cd01062">
    <property type="entry name" value="RNase_T2_prok"/>
    <property type="match status" value="1"/>
</dbReference>
<evidence type="ECO:0000256" key="3">
    <source>
        <dbReference type="SAM" id="SignalP"/>
    </source>
</evidence>
<dbReference type="RefSeq" id="WP_104430253.1">
    <property type="nucleotide sequence ID" value="NZ_PTIZ01000014.1"/>
</dbReference>